<organism evidence="2 3">
    <name type="scientific">Sphingobacterium pedocola</name>
    <dbReference type="NCBI Taxonomy" id="2082722"/>
    <lineage>
        <taxon>Bacteria</taxon>
        <taxon>Pseudomonadati</taxon>
        <taxon>Bacteroidota</taxon>
        <taxon>Sphingobacteriia</taxon>
        <taxon>Sphingobacteriales</taxon>
        <taxon>Sphingobacteriaceae</taxon>
        <taxon>Sphingobacterium</taxon>
    </lineage>
</organism>
<evidence type="ECO:0000313" key="3">
    <source>
        <dbReference type="Proteomes" id="UP000618319"/>
    </source>
</evidence>
<reference evidence="2 3" key="1">
    <citation type="submission" date="2018-02" db="EMBL/GenBank/DDBJ databases">
        <title>Sphingobacterium KA21.</title>
        <authorList>
            <person name="Vasarhelyi B.M."/>
            <person name="Deshmukh S."/>
            <person name="Balint B."/>
            <person name="Kukolya J."/>
        </authorList>
    </citation>
    <scope>NUCLEOTIDE SEQUENCE [LARGE SCALE GENOMIC DNA]</scope>
    <source>
        <strain evidence="2 3">Ka21</strain>
    </source>
</reference>
<dbReference type="RefSeq" id="WP_196940660.1">
    <property type="nucleotide sequence ID" value="NZ_MU158691.1"/>
</dbReference>
<evidence type="ECO:0000256" key="1">
    <source>
        <dbReference type="SAM" id="Coils"/>
    </source>
</evidence>
<accession>A0ABR9T696</accession>
<keyword evidence="3" id="KW-1185">Reference proteome</keyword>
<proteinExistence type="predicted"/>
<keyword evidence="1" id="KW-0175">Coiled coil</keyword>
<name>A0ABR9T696_9SPHI</name>
<gene>
    <name evidence="2" type="ORF">C4F40_08935</name>
</gene>
<dbReference type="Proteomes" id="UP000618319">
    <property type="component" value="Unassembled WGS sequence"/>
</dbReference>
<comment type="caution">
    <text evidence="2">The sequence shown here is derived from an EMBL/GenBank/DDBJ whole genome shotgun (WGS) entry which is preliminary data.</text>
</comment>
<feature type="coiled-coil region" evidence="1">
    <location>
        <begin position="133"/>
        <end position="160"/>
    </location>
</feature>
<sequence length="175" mass="20924">MKIVNIFAYRLFAFQYDGEEDNEYDRLLNLWTDTEYIRGFLIENEADIPTNRNKRQFVEYIREDAIHIDEQLIKITESDDESLSNFFRPLHNSEFQLKVLSLQKGRQHSLRLYAVKIEEGTFVITGGAIKLPLHHLMEDRAHTREELNKLNRAKDYLKNNDIFDEDSFFEFLNED</sequence>
<evidence type="ECO:0000313" key="2">
    <source>
        <dbReference type="EMBL" id="MBE8720845.1"/>
    </source>
</evidence>
<dbReference type="EMBL" id="PSKQ01000018">
    <property type="protein sequence ID" value="MBE8720845.1"/>
    <property type="molecule type" value="Genomic_DNA"/>
</dbReference>
<protein>
    <submittedName>
        <fullName evidence="2">Uncharacterized protein</fullName>
    </submittedName>
</protein>